<accession>A0A379MQY7</accession>
<sequence>MTDEKKRSRKMFFSMGEVSEMFDVNPSLIRFWEKRFAVLKPRKNAKGNRLFTPEDVENLKLIYHLVKEKGMTLAGAEKYIRDNKNALQRDVQILEHLGRIRAVLLEIKSELGSESTDTEIVVKTEALAEAVNEALPEPVTVEEALERHEADAATETPAEPSKPRYIEPTLFDL</sequence>
<dbReference type="CDD" id="cd04765">
    <property type="entry name" value="HTH_MlrA-like_sg2"/>
    <property type="match status" value="1"/>
</dbReference>
<dbReference type="EMBL" id="UGVL01000001">
    <property type="protein sequence ID" value="SUE33933.1"/>
    <property type="molecule type" value="Genomic_DNA"/>
</dbReference>
<dbReference type="RefSeq" id="WP_084135136.1">
    <property type="nucleotide sequence ID" value="NZ_UGVL01000001.1"/>
</dbReference>
<gene>
    <name evidence="4" type="primary">ycgE</name>
    <name evidence="4" type="ORF">NCTC11190_01147</name>
</gene>
<name>A0A379MQY7_9BACT</name>
<dbReference type="SMART" id="SM00422">
    <property type="entry name" value="HTH_MERR"/>
    <property type="match status" value="1"/>
</dbReference>
<feature type="domain" description="HTH merR-type" evidence="3">
    <location>
        <begin position="12"/>
        <end position="82"/>
    </location>
</feature>
<dbReference type="PANTHER" id="PTHR30204">
    <property type="entry name" value="REDOX-CYCLING DRUG-SENSING TRANSCRIPTIONAL ACTIVATOR SOXR"/>
    <property type="match status" value="1"/>
</dbReference>
<organism evidence="4 5">
    <name type="scientific">Rikenella microfusus</name>
    <dbReference type="NCBI Taxonomy" id="28139"/>
    <lineage>
        <taxon>Bacteria</taxon>
        <taxon>Pseudomonadati</taxon>
        <taxon>Bacteroidota</taxon>
        <taxon>Bacteroidia</taxon>
        <taxon>Bacteroidales</taxon>
        <taxon>Rikenellaceae</taxon>
        <taxon>Rikenella</taxon>
    </lineage>
</organism>
<dbReference type="PANTHER" id="PTHR30204:SF15">
    <property type="entry name" value="BLL5018 PROTEIN"/>
    <property type="match status" value="1"/>
</dbReference>
<evidence type="ECO:0000256" key="2">
    <source>
        <dbReference type="SAM" id="MobiDB-lite"/>
    </source>
</evidence>
<dbReference type="GO" id="GO:0003700">
    <property type="term" value="F:DNA-binding transcription factor activity"/>
    <property type="evidence" value="ECO:0007669"/>
    <property type="project" value="InterPro"/>
</dbReference>
<evidence type="ECO:0000313" key="5">
    <source>
        <dbReference type="Proteomes" id="UP000255233"/>
    </source>
</evidence>
<dbReference type="Gene3D" id="1.10.1660.10">
    <property type="match status" value="1"/>
</dbReference>
<dbReference type="STRING" id="880526.GCA_000427365_00300"/>
<protein>
    <submittedName>
        <fullName evidence="4">HTH-type transcriptional repressor YcgE</fullName>
    </submittedName>
</protein>
<dbReference type="SUPFAM" id="SSF46955">
    <property type="entry name" value="Putative DNA-binding domain"/>
    <property type="match status" value="1"/>
</dbReference>
<dbReference type="GO" id="GO:0003677">
    <property type="term" value="F:DNA binding"/>
    <property type="evidence" value="ECO:0007669"/>
    <property type="project" value="UniProtKB-KW"/>
</dbReference>
<evidence type="ECO:0000313" key="4">
    <source>
        <dbReference type="EMBL" id="SUE33933.1"/>
    </source>
</evidence>
<reference evidence="4 5" key="1">
    <citation type="submission" date="2018-06" db="EMBL/GenBank/DDBJ databases">
        <authorList>
            <consortium name="Pathogen Informatics"/>
            <person name="Doyle S."/>
        </authorList>
    </citation>
    <scope>NUCLEOTIDE SEQUENCE [LARGE SCALE GENOMIC DNA]</scope>
    <source>
        <strain evidence="4 5">NCTC11190</strain>
    </source>
</reference>
<evidence type="ECO:0000259" key="3">
    <source>
        <dbReference type="PROSITE" id="PS50937"/>
    </source>
</evidence>
<dbReference type="InterPro" id="IPR000551">
    <property type="entry name" value="MerR-type_HTH_dom"/>
</dbReference>
<dbReference type="OrthoDB" id="9810140at2"/>
<evidence type="ECO:0000256" key="1">
    <source>
        <dbReference type="ARBA" id="ARBA00023125"/>
    </source>
</evidence>
<dbReference type="InterPro" id="IPR009061">
    <property type="entry name" value="DNA-bd_dom_put_sf"/>
</dbReference>
<dbReference type="Proteomes" id="UP000255233">
    <property type="component" value="Unassembled WGS sequence"/>
</dbReference>
<dbReference type="AlphaFoldDB" id="A0A379MQY7"/>
<proteinExistence type="predicted"/>
<dbReference type="PROSITE" id="PS50937">
    <property type="entry name" value="HTH_MERR_2"/>
    <property type="match status" value="1"/>
</dbReference>
<keyword evidence="1" id="KW-0238">DNA-binding</keyword>
<feature type="region of interest" description="Disordered" evidence="2">
    <location>
        <begin position="147"/>
        <end position="173"/>
    </location>
</feature>
<keyword evidence="5" id="KW-1185">Reference proteome</keyword>
<dbReference type="Pfam" id="PF13411">
    <property type="entry name" value="MerR_1"/>
    <property type="match status" value="1"/>
</dbReference>
<dbReference type="InterPro" id="IPR047057">
    <property type="entry name" value="MerR_fam"/>
</dbReference>